<name>A0A0F9BFZ2_9ZZZZ</name>
<dbReference type="Gene3D" id="3.40.309.10">
    <property type="entry name" value="Aldehyde Dehydrogenase, Chain A, domain 2"/>
    <property type="match status" value="1"/>
</dbReference>
<protein>
    <recommendedName>
        <fullName evidence="3">Aldehyde dehydrogenase domain-containing protein</fullName>
    </recommendedName>
</protein>
<organism evidence="4">
    <name type="scientific">marine sediment metagenome</name>
    <dbReference type="NCBI Taxonomy" id="412755"/>
    <lineage>
        <taxon>unclassified sequences</taxon>
        <taxon>metagenomes</taxon>
        <taxon>ecological metagenomes</taxon>
    </lineage>
</organism>
<dbReference type="AlphaFoldDB" id="A0A0F9BFZ2"/>
<evidence type="ECO:0000259" key="3">
    <source>
        <dbReference type="Pfam" id="PF00171"/>
    </source>
</evidence>
<comment type="caution">
    <text evidence="4">The sequence shown here is derived from an EMBL/GenBank/DDBJ whole genome shotgun (WGS) entry which is preliminary data.</text>
</comment>
<dbReference type="SUPFAM" id="SSF53720">
    <property type="entry name" value="ALDH-like"/>
    <property type="match status" value="1"/>
</dbReference>
<dbReference type="InterPro" id="IPR016162">
    <property type="entry name" value="Ald_DH_N"/>
</dbReference>
<dbReference type="PROSITE" id="PS00070">
    <property type="entry name" value="ALDEHYDE_DEHYDR_CYS"/>
    <property type="match status" value="1"/>
</dbReference>
<keyword evidence="2" id="KW-0560">Oxidoreductase</keyword>
<dbReference type="InterPro" id="IPR015590">
    <property type="entry name" value="Aldehyde_DH_dom"/>
</dbReference>
<dbReference type="EMBL" id="LAZR01038008">
    <property type="protein sequence ID" value="KKL20675.1"/>
    <property type="molecule type" value="Genomic_DNA"/>
</dbReference>
<evidence type="ECO:0000313" key="4">
    <source>
        <dbReference type="EMBL" id="KKL20675.1"/>
    </source>
</evidence>
<dbReference type="FunFam" id="3.40.309.10:FF:000012">
    <property type="entry name" value="Betaine aldehyde dehydrogenase"/>
    <property type="match status" value="1"/>
</dbReference>
<dbReference type="Pfam" id="PF00171">
    <property type="entry name" value="Aldedh"/>
    <property type="match status" value="1"/>
</dbReference>
<dbReference type="InterPro" id="IPR016161">
    <property type="entry name" value="Ald_DH/histidinol_DH"/>
</dbReference>
<dbReference type="InterPro" id="IPR016160">
    <property type="entry name" value="Ald_DH_CS_CYS"/>
</dbReference>
<dbReference type="InterPro" id="IPR016163">
    <property type="entry name" value="Ald_DH_C"/>
</dbReference>
<dbReference type="Gene3D" id="3.40.605.10">
    <property type="entry name" value="Aldehyde Dehydrogenase, Chain A, domain 1"/>
    <property type="match status" value="1"/>
</dbReference>
<accession>A0A0F9BFZ2</accession>
<evidence type="ECO:0000256" key="2">
    <source>
        <dbReference type="ARBA" id="ARBA00023002"/>
    </source>
</evidence>
<gene>
    <name evidence="4" type="ORF">LCGC14_2453100</name>
</gene>
<dbReference type="GO" id="GO:0016620">
    <property type="term" value="F:oxidoreductase activity, acting on the aldehyde or oxo group of donors, NAD or NADP as acceptor"/>
    <property type="evidence" value="ECO:0007669"/>
    <property type="project" value="InterPro"/>
</dbReference>
<sequence>VEKPNYFNYTRHEPFGVVAALVPWNSPLLLTVWKLAPGLAAGNTFVVKPHEFASAGALELASLMAEAGFPAGTVNVVTGLGQDVGVPLVAHPDVRKIAFTGGDVAGRAIAKSAADDFKPITLELGGKSPNIIFADADLDAAAKGTVMGMFTTNGQACVACSRVLVHKDVAEKFNERLIYHTSAARLGDPMSKDTDMGPLISASHFDRVMGFVNEAREQGASCILGGEKSTREGLEAGYFLEPTILGNITNDMRIAQEEVFGPVMACLTFEDEEEAIRIANDTRYGLGAGLWTEDMRRAFRVSNRLQAGSVYVNSFRVVSYMSPFGGYKQSGIGRENGLEAIREYQQTKSVWFNLNEDAPAPFGKPYG</sequence>
<dbReference type="InterPro" id="IPR029510">
    <property type="entry name" value="Ald_DH_CS_GLU"/>
</dbReference>
<comment type="similarity">
    <text evidence="1">Belongs to the aldehyde dehydrogenase family.</text>
</comment>
<feature type="domain" description="Aldehyde dehydrogenase" evidence="3">
    <location>
        <begin position="4"/>
        <end position="350"/>
    </location>
</feature>
<reference evidence="4" key="1">
    <citation type="journal article" date="2015" name="Nature">
        <title>Complex archaea that bridge the gap between prokaryotes and eukaryotes.</title>
        <authorList>
            <person name="Spang A."/>
            <person name="Saw J.H."/>
            <person name="Jorgensen S.L."/>
            <person name="Zaremba-Niedzwiedzka K."/>
            <person name="Martijn J."/>
            <person name="Lind A.E."/>
            <person name="van Eijk R."/>
            <person name="Schleper C."/>
            <person name="Guy L."/>
            <person name="Ettema T.J."/>
        </authorList>
    </citation>
    <scope>NUCLEOTIDE SEQUENCE</scope>
</reference>
<dbReference type="PANTHER" id="PTHR11699">
    <property type="entry name" value="ALDEHYDE DEHYDROGENASE-RELATED"/>
    <property type="match status" value="1"/>
</dbReference>
<proteinExistence type="inferred from homology"/>
<feature type="non-terminal residue" evidence="4">
    <location>
        <position position="1"/>
    </location>
</feature>
<dbReference type="PROSITE" id="PS00687">
    <property type="entry name" value="ALDEHYDE_DEHYDR_GLU"/>
    <property type="match status" value="1"/>
</dbReference>
<evidence type="ECO:0000256" key="1">
    <source>
        <dbReference type="ARBA" id="ARBA00009986"/>
    </source>
</evidence>
<dbReference type="FunFam" id="3.40.605.10:FF:000026">
    <property type="entry name" value="Aldehyde dehydrogenase, putative"/>
    <property type="match status" value="1"/>
</dbReference>